<dbReference type="SMART" id="SM00450">
    <property type="entry name" value="RHOD"/>
    <property type="match status" value="1"/>
</dbReference>
<accession>A0A4S1WL47</accession>
<dbReference type="InterPro" id="IPR036873">
    <property type="entry name" value="Rhodanese-like_dom_sf"/>
</dbReference>
<dbReference type="AlphaFoldDB" id="A0A4S1WL47"/>
<comment type="caution">
    <text evidence="2">The sequence shown here is derived from an EMBL/GenBank/DDBJ whole genome shotgun (WGS) entry which is preliminary data.</text>
</comment>
<name>A0A4S1WL47_9SPHN</name>
<dbReference type="SUPFAM" id="SSF52821">
    <property type="entry name" value="Rhodanese/Cell cycle control phosphatase"/>
    <property type="match status" value="1"/>
</dbReference>
<dbReference type="CDD" id="cd00158">
    <property type="entry name" value="RHOD"/>
    <property type="match status" value="1"/>
</dbReference>
<gene>
    <name evidence="2" type="ORF">E5A74_11785</name>
</gene>
<dbReference type="Proteomes" id="UP000309848">
    <property type="component" value="Unassembled WGS sequence"/>
</dbReference>
<keyword evidence="3" id="KW-1185">Reference proteome</keyword>
<proteinExistence type="predicted"/>
<protein>
    <submittedName>
        <fullName evidence="2">Rhodanese-like domain-containing protein</fullName>
    </submittedName>
</protein>
<feature type="domain" description="Rhodanese" evidence="1">
    <location>
        <begin position="111"/>
        <end position="174"/>
    </location>
</feature>
<evidence type="ECO:0000313" key="3">
    <source>
        <dbReference type="Proteomes" id="UP000309848"/>
    </source>
</evidence>
<dbReference type="OrthoDB" id="9789585at2"/>
<dbReference type="PROSITE" id="PS50206">
    <property type="entry name" value="RHODANESE_3"/>
    <property type="match status" value="1"/>
</dbReference>
<dbReference type="EMBL" id="SRXU01000004">
    <property type="protein sequence ID" value="TGX42510.1"/>
    <property type="molecule type" value="Genomic_DNA"/>
</dbReference>
<organism evidence="2 3">
    <name type="scientific">Sphingomonas naasensis</name>
    <dbReference type="NCBI Taxonomy" id="1344951"/>
    <lineage>
        <taxon>Bacteria</taxon>
        <taxon>Pseudomonadati</taxon>
        <taxon>Pseudomonadota</taxon>
        <taxon>Alphaproteobacteria</taxon>
        <taxon>Sphingomonadales</taxon>
        <taxon>Sphingomonadaceae</taxon>
        <taxon>Sphingomonas</taxon>
    </lineage>
</organism>
<evidence type="ECO:0000259" key="1">
    <source>
        <dbReference type="PROSITE" id="PS50206"/>
    </source>
</evidence>
<evidence type="ECO:0000313" key="2">
    <source>
        <dbReference type="EMBL" id="TGX42510.1"/>
    </source>
</evidence>
<reference evidence="2 3" key="1">
    <citation type="submission" date="2019-04" db="EMBL/GenBank/DDBJ databases">
        <title>Sphingomonas psychrotolerans sp. nov., isolated from soil in the Tianshan Mountains, Xinjiang, China.</title>
        <authorList>
            <person name="Luo Y."/>
            <person name="Sheng H."/>
        </authorList>
    </citation>
    <scope>NUCLEOTIDE SEQUENCE [LARGE SCALE GENOMIC DNA]</scope>
    <source>
        <strain evidence="2 3">KIS18-15</strain>
    </source>
</reference>
<dbReference type="InterPro" id="IPR001763">
    <property type="entry name" value="Rhodanese-like_dom"/>
</dbReference>
<dbReference type="Pfam" id="PF00581">
    <property type="entry name" value="Rhodanese"/>
    <property type="match status" value="1"/>
</dbReference>
<dbReference type="Gene3D" id="3.40.250.10">
    <property type="entry name" value="Rhodanese-like domain"/>
    <property type="match status" value="1"/>
</dbReference>
<sequence>MHDAVHQSSPAKRGRGTTKWWRGVSADASLAAKPPPSRYACHLPRFAREDLMDMKEYPMLLPALALLFAAPEDRAPNPQIDYAGFATLTGDVRSVRARRLLDLAAFTAKAGEKGALILDARSADKFAAGHIDGAVNLPLTDFTAEALAAAIGPNRDRPILIYCNNNFSNHRAPVPLKNPALALNIQTFINLVGYGYPNVWELRDVVDFNDPRVGWTAGASSAGRT</sequence>